<feature type="domain" description="Alkali metal cation/H+ antiporter Nha1 C-terminal" evidence="2">
    <location>
        <begin position="462"/>
        <end position="612"/>
    </location>
</feature>
<accession>A0A430M6E1</accession>
<feature type="domain" description="Ubiquitin-like" evidence="3">
    <location>
        <begin position="265"/>
        <end position="348"/>
    </location>
</feature>
<proteinExistence type="predicted"/>
<feature type="region of interest" description="Disordered" evidence="1">
    <location>
        <begin position="435"/>
        <end position="506"/>
    </location>
</feature>
<dbReference type="InterPro" id="IPR013928">
    <property type="entry name" value="Cation/H_antiporter_C"/>
</dbReference>
<dbReference type="PANTHER" id="PTHR38886">
    <property type="entry name" value="SESA DOMAIN-CONTAINING PROTEIN"/>
    <property type="match status" value="1"/>
</dbReference>
<dbReference type="EMBL" id="MIKF01000015">
    <property type="protein sequence ID" value="RTE83530.1"/>
    <property type="molecule type" value="Genomic_DNA"/>
</dbReference>
<evidence type="ECO:0000313" key="5">
    <source>
        <dbReference type="Proteomes" id="UP000287124"/>
    </source>
</evidence>
<feature type="compositionally biased region" description="Polar residues" evidence="1">
    <location>
        <begin position="613"/>
        <end position="626"/>
    </location>
</feature>
<dbReference type="AlphaFoldDB" id="A0A430M6E1"/>
<feature type="compositionally biased region" description="Acidic residues" evidence="1">
    <location>
        <begin position="450"/>
        <end position="466"/>
    </location>
</feature>
<dbReference type="GO" id="GO:0015385">
    <property type="term" value="F:sodium:proton antiporter activity"/>
    <property type="evidence" value="ECO:0007669"/>
    <property type="project" value="InterPro"/>
</dbReference>
<dbReference type="Pfam" id="PF08619">
    <property type="entry name" value="Nha1_C"/>
    <property type="match status" value="1"/>
</dbReference>
<evidence type="ECO:0000256" key="1">
    <source>
        <dbReference type="SAM" id="MobiDB-lite"/>
    </source>
</evidence>
<gene>
    <name evidence="4" type="ORF">BHE90_001932</name>
</gene>
<sequence>MEVALTFGSLGDIIAICQVAVQLGRAIGIGSGVVGESAKEYQDFREDLDAFVRILMQVVATYQQHEFSPYLDGLDNATKSVINQCGSLIQETLEHIQPKYHDSLSGGSSGKKFNDIYRKIEWSMREKDRLRHVREKLQDGVQRLSLLTNLATRKSARVDNATLCARVEEIRQLVSDACQGREEMLDLLRVQSRVSENQAEKLEDMSQQLVVQEKSNRDILGLAKDTFSSILEVKALLVQISQTVINLQVMATNSMFLRPLDPTKELPVILEDALGNELPIPAQWLDSLEWEVFYGLLAGHFKGRSGYDMVLKREYALEEGSSGRDLDTNRPLHFCLRKGMKINMSMVFDAATVIAGACPRCNMVADVPEGVTVQCMRSGCGMWFRTQKIVIEALEAPRPSQGIGLSSTTGKRSAIVTSVPAEPADFQRVRLVRQERSGLQIDTSEHEGGEDSTLEDMSEDESEEWIEASTSGSSGQSSPTAGETYNIDMEERKEKGKSKRRHEPARAFQFGNTIIIEDEDGQVVKTYELPPREADNVEFSESSDTGSEEEPDNIPFGRQFGSSSTGEPARNASDIAETRTADDDNINFLIGGAGRRMNKWDLMEEMAKLDSHFQASPQSGSESVSPTRRGDASSSGGSSEEQGESYLERKRRLAALEDLN</sequence>
<feature type="region of interest" description="Disordered" evidence="1">
    <location>
        <begin position="610"/>
        <end position="660"/>
    </location>
</feature>
<feature type="compositionally biased region" description="Low complexity" evidence="1">
    <location>
        <begin position="469"/>
        <end position="478"/>
    </location>
</feature>
<dbReference type="InterPro" id="IPR054464">
    <property type="entry name" value="ULD_fung"/>
</dbReference>
<dbReference type="Proteomes" id="UP000287124">
    <property type="component" value="Unassembled WGS sequence"/>
</dbReference>
<protein>
    <submittedName>
        <fullName evidence="4">Uncharacterized protein</fullName>
    </submittedName>
</protein>
<feature type="region of interest" description="Disordered" evidence="1">
    <location>
        <begin position="527"/>
        <end position="589"/>
    </location>
</feature>
<dbReference type="Pfam" id="PF22893">
    <property type="entry name" value="ULD_2"/>
    <property type="match status" value="1"/>
</dbReference>
<reference evidence="4 5" key="1">
    <citation type="submission" date="2017-06" db="EMBL/GenBank/DDBJ databases">
        <title>Comparative genomic analysis of Ambrosia Fusariam Clade fungi.</title>
        <authorList>
            <person name="Stajich J.E."/>
            <person name="Carrillo J."/>
            <person name="Kijimoto T."/>
            <person name="Eskalen A."/>
            <person name="O'Donnell K."/>
            <person name="Kasson M."/>
        </authorList>
    </citation>
    <scope>NUCLEOTIDE SEQUENCE [LARGE SCALE GENOMIC DNA]</scope>
    <source>
        <strain evidence="4 5">UCR1854</strain>
    </source>
</reference>
<evidence type="ECO:0000259" key="3">
    <source>
        <dbReference type="Pfam" id="PF22893"/>
    </source>
</evidence>
<dbReference type="GO" id="GO:0016020">
    <property type="term" value="C:membrane"/>
    <property type="evidence" value="ECO:0007669"/>
    <property type="project" value="InterPro"/>
</dbReference>
<comment type="caution">
    <text evidence="4">The sequence shown here is derived from an EMBL/GenBank/DDBJ whole genome shotgun (WGS) entry which is preliminary data.</text>
</comment>
<evidence type="ECO:0000259" key="2">
    <source>
        <dbReference type="Pfam" id="PF08619"/>
    </source>
</evidence>
<evidence type="ECO:0000313" key="4">
    <source>
        <dbReference type="EMBL" id="RTE83530.1"/>
    </source>
</evidence>
<name>A0A430M6E1_9HYPO</name>
<organism evidence="4 5">
    <name type="scientific">Fusarium euwallaceae</name>
    <dbReference type="NCBI Taxonomy" id="1147111"/>
    <lineage>
        <taxon>Eukaryota</taxon>
        <taxon>Fungi</taxon>
        <taxon>Dikarya</taxon>
        <taxon>Ascomycota</taxon>
        <taxon>Pezizomycotina</taxon>
        <taxon>Sordariomycetes</taxon>
        <taxon>Hypocreomycetidae</taxon>
        <taxon>Hypocreales</taxon>
        <taxon>Nectriaceae</taxon>
        <taxon>Fusarium</taxon>
        <taxon>Fusarium solani species complex</taxon>
    </lineage>
</organism>
<keyword evidence="5" id="KW-1185">Reference proteome</keyword>
<dbReference type="PANTHER" id="PTHR38886:SF1">
    <property type="entry name" value="NACHT-NTPASE AND P-LOOP NTPASES N-TERMINAL DOMAIN-CONTAINING PROTEIN"/>
    <property type="match status" value="1"/>
</dbReference>